<evidence type="ECO:0000313" key="2">
    <source>
        <dbReference type="Proteomes" id="UP001177260"/>
    </source>
</evidence>
<proteinExistence type="predicted"/>
<sequence length="1035" mass="113849">MHAHLATVFAGLLATATAVSGLSAHNNSAVYKALYAAHSNSTPVFQNVSGQSVNPLVRVLQGSTKDKGICGFSPDECGKDTCISDCDAKAECGQYALPESATCPLNVCCSKYGFCGTTEDFCGKGCQKGYGGCGSVEEPSCGGQSMSRTIGYYEGWSSTRKCDKRQPSDIDIMSLTHLNFAFAFFHPTTFQILPMSANDETLYPQLTGLKSKKPSLKTWIAVGGWSFNDATNSPNTQTAFSDMASSAVNRQTFISSLVHFMQNWGFDGVDLDWEYPGADDRGGIPDDTANFVELLRDMKNVFQGSYGGKPGECTNSSGTLSNSEIRRIINENNLTPTLDAEAAVKWISWDSNQWVSYDDGETIQMKIAEANKLCLGGVLIWAVDLDDLDHSSSNDMLGIGPSSGVSPADAETFRKQKRSIERAATIANSCYWTFCGDQCVERYTSHAYAKGQVPNIDGDESCRDGTVRTLCCAPGTSTGTCSWNGWNGVGMACSTEYCPSGTELIAMNTNSYEEDTDLRINNNLTCTGGAQSYCCSGFVPSQLANTDSLSLLGDSRPVDEGQKELIVRSEPSKFGAVCQTSIIASMAAVFGLAVIACVTKVFHRILHGDGSHGSQGNVEGSKPHSFQDDIVNRLGQGPAGIGMQKPTNRNQNTPSKPKGKFGRYQQVVYKKGTKDCQVAYTCEYGLGFDEICDNMRWAIEVGFDGHNVYHKAQSRFESTYVDRWYQTRDPAYRDLAARPPGWPTGRGAQPRCNVEEFPFASLQEAGNNNYQILRFVSRDVNSAHSEDWDAWLNAVWWPCKRLRQQRKIEPNDPPITMTWSPFKEGDNRIKANNEAPHNKAPHFIEAYGFNSQGATECFPTYTYSVEDGATVTKTLTDYGFRAHPGDPMFRIPYQYPFNEYTRTPPTANRPHDFDQVNWLRIKRDITLGVLNQDLPLSAIQEAEEAETVSKVAEAFLKHRSAAEEPAATNAAEFSIPVETDAVTGSGWQSWSEQHVPVETGVPEPEEENDSDSRMMRRRRQHLQEHQWGHAHGHGH</sequence>
<reference evidence="1 2" key="1">
    <citation type="journal article" date="2023" name="ACS Omega">
        <title>Identification of the Neoaspergillic Acid Biosynthesis Gene Cluster by Establishing an In Vitro CRISPR-Ribonucleoprotein Genetic System in Aspergillus melleus.</title>
        <authorList>
            <person name="Yuan B."/>
            <person name="Grau M.F."/>
            <person name="Murata R.M."/>
            <person name="Torok T."/>
            <person name="Venkateswaran K."/>
            <person name="Stajich J.E."/>
            <person name="Wang C.C.C."/>
        </authorList>
    </citation>
    <scope>NUCLEOTIDE SEQUENCE [LARGE SCALE GENOMIC DNA]</scope>
    <source>
        <strain evidence="1 2">IMV 1140</strain>
    </source>
</reference>
<dbReference type="Proteomes" id="UP001177260">
    <property type="component" value="Unassembled WGS sequence"/>
</dbReference>
<organism evidence="1 2">
    <name type="scientific">Aspergillus melleus</name>
    <dbReference type="NCBI Taxonomy" id="138277"/>
    <lineage>
        <taxon>Eukaryota</taxon>
        <taxon>Fungi</taxon>
        <taxon>Dikarya</taxon>
        <taxon>Ascomycota</taxon>
        <taxon>Pezizomycotina</taxon>
        <taxon>Eurotiomycetes</taxon>
        <taxon>Eurotiomycetidae</taxon>
        <taxon>Eurotiales</taxon>
        <taxon>Aspergillaceae</taxon>
        <taxon>Aspergillus</taxon>
        <taxon>Aspergillus subgen. Circumdati</taxon>
    </lineage>
</organism>
<keyword evidence="2" id="KW-1185">Reference proteome</keyword>
<comment type="caution">
    <text evidence="1">The sequence shown here is derived from an EMBL/GenBank/DDBJ whole genome shotgun (WGS) entry which is preliminary data.</text>
</comment>
<protein>
    <submittedName>
        <fullName evidence="1">Uncharacterized protein</fullName>
    </submittedName>
</protein>
<dbReference type="EMBL" id="JAOPJF010000020">
    <property type="protein sequence ID" value="KAK1146010.1"/>
    <property type="molecule type" value="Genomic_DNA"/>
</dbReference>
<accession>A0ACC3B6K9</accession>
<evidence type="ECO:0000313" key="1">
    <source>
        <dbReference type="EMBL" id="KAK1146010.1"/>
    </source>
</evidence>
<name>A0ACC3B6K9_9EURO</name>
<gene>
    <name evidence="1" type="ORF">N8T08_003658</name>
</gene>